<organism evidence="1 3">
    <name type="scientific">Arsenophonus nasoniae</name>
    <name type="common">son-killer infecting Nasonia vitripennis</name>
    <dbReference type="NCBI Taxonomy" id="638"/>
    <lineage>
        <taxon>Bacteria</taxon>
        <taxon>Pseudomonadati</taxon>
        <taxon>Pseudomonadota</taxon>
        <taxon>Gammaproteobacteria</taxon>
        <taxon>Enterobacterales</taxon>
        <taxon>Morganellaceae</taxon>
        <taxon>Arsenophonus</taxon>
    </lineage>
</organism>
<keyword evidence="1" id="KW-0614">Plasmid</keyword>
<dbReference type="NCBIfam" id="TIGR01725">
    <property type="entry name" value="phge_HK97_gp10"/>
    <property type="match status" value="1"/>
</dbReference>
<evidence type="ECO:0000313" key="1">
    <source>
        <dbReference type="EMBL" id="WGL93768.1"/>
    </source>
</evidence>
<evidence type="ECO:0000313" key="3">
    <source>
        <dbReference type="Proteomes" id="UP001177597"/>
    </source>
</evidence>
<protein>
    <submittedName>
        <fullName evidence="1">HK97 gp10 family phage protein</fullName>
    </submittedName>
</protein>
<evidence type="ECO:0000313" key="2">
    <source>
        <dbReference type="EMBL" id="WGL96020.1"/>
    </source>
</evidence>
<sequence length="137" mass="15733">MRTRVEVKGLRELEYALKKLGDEIAVKALRKAGSEAMKSVLEDMKMHAGYNALSNKEHMRDSIKIRTNSRINDAKTQTVVTVRVGPSKQHAAKARFQEFGTVKQIARPFIRPALDYNRQFVLNTLTEEIRNSIENYR</sequence>
<dbReference type="Pfam" id="PF04883">
    <property type="entry name" value="HK97-gp10_like"/>
    <property type="match status" value="1"/>
</dbReference>
<accession>A0AA95K5Y4</accession>
<dbReference type="EMBL" id="CP123498">
    <property type="protein sequence ID" value="WGL96020.1"/>
    <property type="molecule type" value="Genomic_DNA"/>
</dbReference>
<dbReference type="Proteomes" id="UP001177597">
    <property type="component" value="Plasmid paIh1"/>
</dbReference>
<name>A0AA95K5Y4_9GAMM</name>
<dbReference type="EMBL" id="CP123491">
    <property type="protein sequence ID" value="WGL93768.1"/>
    <property type="molecule type" value="Genomic_DNA"/>
</dbReference>
<geneLocation type="plasmid" evidence="1 3">
    <name>paIh1</name>
</geneLocation>
<dbReference type="Proteomes" id="UP001177597">
    <property type="component" value="Chromosome"/>
</dbReference>
<dbReference type="InterPro" id="IPR010064">
    <property type="entry name" value="HK97-gp10_tail"/>
</dbReference>
<dbReference type="RefSeq" id="WP_280628236.1">
    <property type="nucleotide sequence ID" value="NZ_CP123491.1"/>
</dbReference>
<proteinExistence type="predicted"/>
<dbReference type="AlphaFoldDB" id="A0AA95K5Y4"/>
<reference evidence="1" key="1">
    <citation type="submission" date="2023-04" db="EMBL/GenBank/DDBJ databases">
        <title>Genome dynamics across the evolutionary transition to endosymbiosis.</title>
        <authorList>
            <person name="Siozios S."/>
            <person name="Nadal-Jimenez P."/>
            <person name="Azagi T."/>
            <person name="Sprong H."/>
            <person name="Frost C.L."/>
            <person name="Parratt S.R."/>
            <person name="Taylor G."/>
            <person name="Brettell L."/>
            <person name="Lew K.C."/>
            <person name="Croft L."/>
            <person name="King K.C."/>
            <person name="Brockhurst M.A."/>
            <person name="Hypsa V."/>
            <person name="Novakova E."/>
            <person name="Darby A.C."/>
            <person name="Hurst G.D.D."/>
        </authorList>
    </citation>
    <scope>NUCLEOTIDE SEQUENCE</scope>
    <source>
        <strain evidence="1">AIh</strain>
        <plasmid evidence="1">paIh1</plasmid>
    </source>
</reference>
<gene>
    <name evidence="1" type="ORF">QE207_00460</name>
    <name evidence="2" type="ORF">QE207_05385</name>
</gene>